<name>A0A7V5LZD4_UNCAE</name>
<gene>
    <name evidence="10" type="ORF">ENL39_06205</name>
</gene>
<keyword evidence="7 8" id="KW-0472">Membrane</keyword>
<comment type="caution">
    <text evidence="10">The sequence shown here is derived from an EMBL/GenBank/DDBJ whole genome shotgun (WGS) entry which is preliminary data.</text>
</comment>
<protein>
    <recommendedName>
        <fullName evidence="9">Citrate transporter-like domain-containing protein</fullName>
    </recommendedName>
</protein>
<evidence type="ECO:0000259" key="9">
    <source>
        <dbReference type="Pfam" id="PF03600"/>
    </source>
</evidence>
<dbReference type="InterPro" id="IPR051475">
    <property type="entry name" value="Diverse_Ion_Transporter"/>
</dbReference>
<dbReference type="PANTHER" id="PTHR43568">
    <property type="entry name" value="P PROTEIN"/>
    <property type="match status" value="1"/>
</dbReference>
<evidence type="ECO:0000256" key="3">
    <source>
        <dbReference type="ARBA" id="ARBA00022448"/>
    </source>
</evidence>
<dbReference type="Pfam" id="PF03600">
    <property type="entry name" value="CitMHS"/>
    <property type="match status" value="1"/>
</dbReference>
<keyword evidence="3" id="KW-0813">Transport</keyword>
<evidence type="ECO:0000256" key="4">
    <source>
        <dbReference type="ARBA" id="ARBA00022475"/>
    </source>
</evidence>
<dbReference type="InterPro" id="IPR000802">
    <property type="entry name" value="Arsenical_pump_ArsB"/>
</dbReference>
<dbReference type="GO" id="GO:0005886">
    <property type="term" value="C:plasma membrane"/>
    <property type="evidence" value="ECO:0007669"/>
    <property type="project" value="UniProtKB-SubCell"/>
</dbReference>
<feature type="transmembrane region" description="Helical" evidence="8">
    <location>
        <begin position="319"/>
        <end position="337"/>
    </location>
</feature>
<feature type="transmembrane region" description="Helical" evidence="8">
    <location>
        <begin position="408"/>
        <end position="430"/>
    </location>
</feature>
<evidence type="ECO:0000256" key="6">
    <source>
        <dbReference type="ARBA" id="ARBA00022989"/>
    </source>
</evidence>
<dbReference type="CDD" id="cd01116">
    <property type="entry name" value="P_permease"/>
    <property type="match status" value="1"/>
</dbReference>
<proteinExistence type="inferred from homology"/>
<organism evidence="10">
    <name type="scientific">Aerophobetes bacterium</name>
    <dbReference type="NCBI Taxonomy" id="2030807"/>
    <lineage>
        <taxon>Bacteria</taxon>
        <taxon>Candidatus Aerophobota</taxon>
    </lineage>
</organism>
<evidence type="ECO:0000256" key="1">
    <source>
        <dbReference type="ARBA" id="ARBA00004651"/>
    </source>
</evidence>
<keyword evidence="5 8" id="KW-0812">Transmembrane</keyword>
<evidence type="ECO:0000313" key="10">
    <source>
        <dbReference type="EMBL" id="HHF99057.1"/>
    </source>
</evidence>
<feature type="transmembrane region" description="Helical" evidence="8">
    <location>
        <begin position="30"/>
        <end position="49"/>
    </location>
</feature>
<comment type="similarity">
    <text evidence="2">Belongs to the CitM (TC 2.A.11) transporter family.</text>
</comment>
<dbReference type="PANTHER" id="PTHR43568:SF1">
    <property type="entry name" value="P PROTEIN"/>
    <property type="match status" value="1"/>
</dbReference>
<feature type="transmembrane region" description="Helical" evidence="8">
    <location>
        <begin position="178"/>
        <end position="201"/>
    </location>
</feature>
<evidence type="ECO:0000256" key="8">
    <source>
        <dbReference type="SAM" id="Phobius"/>
    </source>
</evidence>
<dbReference type="Proteomes" id="UP000886070">
    <property type="component" value="Unassembled WGS sequence"/>
</dbReference>
<dbReference type="GO" id="GO:0015105">
    <property type="term" value="F:arsenite transmembrane transporter activity"/>
    <property type="evidence" value="ECO:0007669"/>
    <property type="project" value="InterPro"/>
</dbReference>
<dbReference type="InterPro" id="IPR004680">
    <property type="entry name" value="Cit_transptr-like_dom"/>
</dbReference>
<evidence type="ECO:0000256" key="2">
    <source>
        <dbReference type="ARBA" id="ARBA00009843"/>
    </source>
</evidence>
<feature type="transmembrane region" description="Helical" evidence="8">
    <location>
        <begin position="229"/>
        <end position="246"/>
    </location>
</feature>
<dbReference type="AlphaFoldDB" id="A0A7V5LZD4"/>
<feature type="transmembrane region" description="Helical" evidence="8">
    <location>
        <begin position="100"/>
        <end position="124"/>
    </location>
</feature>
<keyword evidence="6 8" id="KW-1133">Transmembrane helix</keyword>
<sequence length="431" mass="46100">MADMVNVAGSILIFVVCFCFFIRGKVHRTVVSMVGAGAMLIFGTIRGFYLQSTAFGEIDFNTIGLLVGMMIIVAVLRRSGFFRYVAIKGVKLAKGDPWKLLVALGLITGFISMIIDNVTTILLVSPLTLLISDILGINPLPLLIGEVVLSNIGGVATMVGDPPNIMIASASGLTFNSFILHLMPVSVCAGIVSIVFFKIIFSSSLRRKEDRIRKLSQLREEGSIKDKKVLLNCIISLSLVFSLFATEEIHHLKPAFVALLGATITLVIVGRGEVESILSEIEWSVLFFFASLFVIVGGVDQAGFLELIGRALTGVSSNPLILALVIMWLSAIFSAFVDNIPCTAAMIPVIKHLGAMGVDINPLWWALAIGAGFGGNGTPIGSSAGVIVMGITDKTSYPIDLKMWIRSAGVATLLTTGLASLFFILGFSFFS</sequence>
<dbReference type="EMBL" id="DRTT01000168">
    <property type="protein sequence ID" value="HHF99057.1"/>
    <property type="molecule type" value="Genomic_DNA"/>
</dbReference>
<evidence type="ECO:0000256" key="7">
    <source>
        <dbReference type="ARBA" id="ARBA00023136"/>
    </source>
</evidence>
<feature type="transmembrane region" description="Helical" evidence="8">
    <location>
        <begin position="6"/>
        <end position="23"/>
    </location>
</feature>
<feature type="transmembrane region" description="Helical" evidence="8">
    <location>
        <begin position="252"/>
        <end position="269"/>
    </location>
</feature>
<feature type="transmembrane region" description="Helical" evidence="8">
    <location>
        <begin position="281"/>
        <end position="299"/>
    </location>
</feature>
<comment type="subcellular location">
    <subcellularLocation>
        <location evidence="1">Cell membrane</location>
        <topology evidence="1">Multi-pass membrane protein</topology>
    </subcellularLocation>
</comment>
<reference evidence="10" key="1">
    <citation type="journal article" date="2020" name="mSystems">
        <title>Genome- and Community-Level Interaction Insights into Carbon Utilization and Element Cycling Functions of Hydrothermarchaeota in Hydrothermal Sediment.</title>
        <authorList>
            <person name="Zhou Z."/>
            <person name="Liu Y."/>
            <person name="Xu W."/>
            <person name="Pan J."/>
            <person name="Luo Z.H."/>
            <person name="Li M."/>
        </authorList>
    </citation>
    <scope>NUCLEOTIDE SEQUENCE [LARGE SCALE GENOMIC DNA]</scope>
    <source>
        <strain evidence="10">HyVt-92</strain>
    </source>
</reference>
<feature type="transmembrane region" description="Helical" evidence="8">
    <location>
        <begin position="61"/>
        <end position="79"/>
    </location>
</feature>
<keyword evidence="4" id="KW-1003">Cell membrane</keyword>
<evidence type="ECO:0000256" key="5">
    <source>
        <dbReference type="ARBA" id="ARBA00022692"/>
    </source>
</evidence>
<accession>A0A7V5LZD4</accession>
<dbReference type="PRINTS" id="PR00758">
    <property type="entry name" value="ARSENICPUMP"/>
</dbReference>
<feature type="domain" description="Citrate transporter-like" evidence="9">
    <location>
        <begin position="19"/>
        <end position="370"/>
    </location>
</feature>